<dbReference type="PRINTS" id="PR00080">
    <property type="entry name" value="SDRFAMILY"/>
</dbReference>
<evidence type="ECO:0000313" key="6">
    <source>
        <dbReference type="Proteomes" id="UP000549052"/>
    </source>
</evidence>
<dbReference type="Gene3D" id="3.40.50.720">
    <property type="entry name" value="NAD(P)-binding Rossmann-like Domain"/>
    <property type="match status" value="1"/>
</dbReference>
<dbReference type="PRINTS" id="PR00081">
    <property type="entry name" value="GDHRDH"/>
</dbReference>
<keyword evidence="6" id="KW-1185">Reference proteome</keyword>
<proteinExistence type="inferred from homology"/>
<dbReference type="InterPro" id="IPR051911">
    <property type="entry name" value="SDR_oxidoreductase"/>
</dbReference>
<dbReference type="Pfam" id="PF00106">
    <property type="entry name" value="adh_short"/>
    <property type="match status" value="1"/>
</dbReference>
<feature type="domain" description="Ketoreductase" evidence="4">
    <location>
        <begin position="3"/>
        <end position="202"/>
    </location>
</feature>
<evidence type="ECO:0000256" key="2">
    <source>
        <dbReference type="ARBA" id="ARBA00023002"/>
    </source>
</evidence>
<organism evidence="5 6">
    <name type="scientific">Phyllobacterium myrsinacearum</name>
    <dbReference type="NCBI Taxonomy" id="28101"/>
    <lineage>
        <taxon>Bacteria</taxon>
        <taxon>Pseudomonadati</taxon>
        <taxon>Pseudomonadota</taxon>
        <taxon>Alphaproteobacteria</taxon>
        <taxon>Hyphomicrobiales</taxon>
        <taxon>Phyllobacteriaceae</taxon>
        <taxon>Phyllobacterium</taxon>
    </lineage>
</organism>
<dbReference type="InterPro" id="IPR057326">
    <property type="entry name" value="KR_dom"/>
</dbReference>
<dbReference type="GO" id="GO:0016491">
    <property type="term" value="F:oxidoreductase activity"/>
    <property type="evidence" value="ECO:0007669"/>
    <property type="project" value="UniProtKB-KW"/>
</dbReference>
<comment type="similarity">
    <text evidence="1 3">Belongs to the short-chain dehydrogenases/reductases (SDR) family.</text>
</comment>
<keyword evidence="2" id="KW-0560">Oxidoreductase</keyword>
<evidence type="ECO:0000259" key="4">
    <source>
        <dbReference type="SMART" id="SM00822"/>
    </source>
</evidence>
<evidence type="ECO:0000256" key="1">
    <source>
        <dbReference type="ARBA" id="ARBA00006484"/>
    </source>
</evidence>
<dbReference type="EMBL" id="JACGXN010000009">
    <property type="protein sequence ID" value="MBA8880835.1"/>
    <property type="molecule type" value="Genomic_DNA"/>
</dbReference>
<dbReference type="SUPFAM" id="SSF51735">
    <property type="entry name" value="NAD(P)-binding Rossmann-fold domains"/>
    <property type="match status" value="1"/>
</dbReference>
<dbReference type="RefSeq" id="WP_182551458.1">
    <property type="nucleotide sequence ID" value="NZ_JACGXN010000009.1"/>
</dbReference>
<dbReference type="PANTHER" id="PTHR43976">
    <property type="entry name" value="SHORT CHAIN DEHYDROGENASE"/>
    <property type="match status" value="1"/>
</dbReference>
<dbReference type="AlphaFoldDB" id="A0A839ERU4"/>
<protein>
    <submittedName>
        <fullName evidence="5">NAD(P)-dependent dehydrogenase (Short-subunit alcohol dehydrogenase family)</fullName>
    </submittedName>
</protein>
<accession>A0A839ERU4</accession>
<evidence type="ECO:0000256" key="3">
    <source>
        <dbReference type="RuleBase" id="RU000363"/>
    </source>
</evidence>
<reference evidence="5 6" key="1">
    <citation type="submission" date="2020-07" db="EMBL/GenBank/DDBJ databases">
        <title>Genomic Encyclopedia of Type Strains, Phase IV (KMG-V): Genome sequencing to study the core and pangenomes of soil and plant-associated prokaryotes.</title>
        <authorList>
            <person name="Whitman W."/>
        </authorList>
    </citation>
    <scope>NUCLEOTIDE SEQUENCE [LARGE SCALE GENOMIC DNA]</scope>
    <source>
        <strain evidence="5 6">AN3</strain>
    </source>
</reference>
<sequence length="282" mass="30074">MQRTWFITGATRGLGVEIAKAAIRAGDRVVATGRRKSAVTEALGPDSEQLLAVELDVTNADQAQAAVQAAISRFGTIDVLVNNAGYGQLGFFEENTVETVNTQFATNVHGVFNVTWAVLPVMRAARKGHIFNISSIAGLRGGEFGSLYSASKFALEGFSESLALEIASFGLFVTIVEPGPFRTDFLTGDSLRIGDANAIADYDDRRTSQRAAFESRNGSQPGDPAKLADAMVVLSSEAKPPLRFVAGAMAFNAAATKFSSMQAELELWRQLSLNTDGPDGSW</sequence>
<dbReference type="PANTHER" id="PTHR43976:SF16">
    <property type="entry name" value="SHORT-CHAIN DEHYDROGENASE_REDUCTASE FAMILY PROTEIN"/>
    <property type="match status" value="1"/>
</dbReference>
<name>A0A839ERU4_9HYPH</name>
<dbReference type="InterPro" id="IPR020904">
    <property type="entry name" value="Sc_DH/Rdtase_CS"/>
</dbReference>
<dbReference type="CDD" id="cd05374">
    <property type="entry name" value="17beta-HSD-like_SDR_c"/>
    <property type="match status" value="1"/>
</dbReference>
<comment type="caution">
    <text evidence="5">The sequence shown here is derived from an EMBL/GenBank/DDBJ whole genome shotgun (WGS) entry which is preliminary data.</text>
</comment>
<dbReference type="PROSITE" id="PS00061">
    <property type="entry name" value="ADH_SHORT"/>
    <property type="match status" value="1"/>
</dbReference>
<gene>
    <name evidence="5" type="ORF">FHW16_004560</name>
</gene>
<evidence type="ECO:0000313" key="5">
    <source>
        <dbReference type="EMBL" id="MBA8880835.1"/>
    </source>
</evidence>
<dbReference type="InterPro" id="IPR002347">
    <property type="entry name" value="SDR_fam"/>
</dbReference>
<dbReference type="InterPro" id="IPR036291">
    <property type="entry name" value="NAD(P)-bd_dom_sf"/>
</dbReference>
<dbReference type="SMART" id="SM00822">
    <property type="entry name" value="PKS_KR"/>
    <property type="match status" value="1"/>
</dbReference>
<dbReference type="Proteomes" id="UP000549052">
    <property type="component" value="Unassembled WGS sequence"/>
</dbReference>